<keyword evidence="12" id="KW-1185">Reference proteome</keyword>
<comment type="catalytic activity">
    <reaction evidence="1">
        <text>ATP + protein L-histidine = ADP + protein N-phospho-L-histidine.</text>
        <dbReference type="EC" id="2.7.13.3"/>
    </reaction>
</comment>
<evidence type="ECO:0000256" key="8">
    <source>
        <dbReference type="ARBA" id="ARBA00023012"/>
    </source>
</evidence>
<dbReference type="Pfam" id="PF00512">
    <property type="entry name" value="HisKA"/>
    <property type="match status" value="1"/>
</dbReference>
<keyword evidence="7" id="KW-0067">ATP-binding</keyword>
<dbReference type="PANTHER" id="PTHR43065">
    <property type="entry name" value="SENSOR HISTIDINE KINASE"/>
    <property type="match status" value="1"/>
</dbReference>
<evidence type="ECO:0000313" key="11">
    <source>
        <dbReference type="EMBL" id="MFE8702682.1"/>
    </source>
</evidence>
<dbReference type="SUPFAM" id="SSF47384">
    <property type="entry name" value="Homodimeric domain of signal transducing histidine kinase"/>
    <property type="match status" value="1"/>
</dbReference>
<dbReference type="Gene3D" id="3.30.450.20">
    <property type="entry name" value="PAS domain"/>
    <property type="match status" value="1"/>
</dbReference>
<keyword evidence="4" id="KW-0808">Transferase</keyword>
<comment type="caution">
    <text evidence="11">The sequence shown here is derived from an EMBL/GenBank/DDBJ whole genome shotgun (WGS) entry which is preliminary data.</text>
</comment>
<evidence type="ECO:0000256" key="6">
    <source>
        <dbReference type="ARBA" id="ARBA00022777"/>
    </source>
</evidence>
<dbReference type="Pfam" id="PF13426">
    <property type="entry name" value="PAS_9"/>
    <property type="match status" value="1"/>
</dbReference>
<dbReference type="Pfam" id="PF02518">
    <property type="entry name" value="HATPase_c"/>
    <property type="match status" value="1"/>
</dbReference>
<evidence type="ECO:0000256" key="5">
    <source>
        <dbReference type="ARBA" id="ARBA00022741"/>
    </source>
</evidence>
<evidence type="ECO:0000313" key="12">
    <source>
        <dbReference type="Proteomes" id="UP001601059"/>
    </source>
</evidence>
<dbReference type="EC" id="2.7.13.3" evidence="2"/>
<evidence type="ECO:0000256" key="3">
    <source>
        <dbReference type="ARBA" id="ARBA00022553"/>
    </source>
</evidence>
<evidence type="ECO:0000259" key="10">
    <source>
        <dbReference type="PROSITE" id="PS50112"/>
    </source>
</evidence>
<dbReference type="PROSITE" id="PS50109">
    <property type="entry name" value="HIS_KIN"/>
    <property type="match status" value="1"/>
</dbReference>
<dbReference type="InterPro" id="IPR036097">
    <property type="entry name" value="HisK_dim/P_sf"/>
</dbReference>
<keyword evidence="6" id="KW-0418">Kinase</keyword>
<evidence type="ECO:0000256" key="2">
    <source>
        <dbReference type="ARBA" id="ARBA00012438"/>
    </source>
</evidence>
<dbReference type="Proteomes" id="UP001601059">
    <property type="component" value="Unassembled WGS sequence"/>
</dbReference>
<gene>
    <name evidence="11" type="ORF">ACFYKX_18945</name>
</gene>
<evidence type="ECO:0000259" key="9">
    <source>
        <dbReference type="PROSITE" id="PS50109"/>
    </source>
</evidence>
<organism evidence="11 12">
    <name type="scientific">Cytobacillus spartinae</name>
    <dbReference type="NCBI Taxonomy" id="3299023"/>
    <lineage>
        <taxon>Bacteria</taxon>
        <taxon>Bacillati</taxon>
        <taxon>Bacillota</taxon>
        <taxon>Bacilli</taxon>
        <taxon>Bacillales</taxon>
        <taxon>Bacillaceae</taxon>
        <taxon>Cytobacillus</taxon>
    </lineage>
</organism>
<dbReference type="Gene3D" id="3.30.565.10">
    <property type="entry name" value="Histidine kinase-like ATPase, C-terminal domain"/>
    <property type="match status" value="1"/>
</dbReference>
<dbReference type="RefSeq" id="WP_389362647.1">
    <property type="nucleotide sequence ID" value="NZ_JBIACK010000011.1"/>
</dbReference>
<dbReference type="SMART" id="SM00091">
    <property type="entry name" value="PAS"/>
    <property type="match status" value="1"/>
</dbReference>
<dbReference type="PANTHER" id="PTHR43065:SF34">
    <property type="entry name" value="SPORULATION KINASE A"/>
    <property type="match status" value="1"/>
</dbReference>
<keyword evidence="3" id="KW-0597">Phosphoprotein</keyword>
<dbReference type="PRINTS" id="PR00344">
    <property type="entry name" value="BCTRLSENSOR"/>
</dbReference>
<dbReference type="PROSITE" id="PS50112">
    <property type="entry name" value="PAS"/>
    <property type="match status" value="1"/>
</dbReference>
<dbReference type="Gene3D" id="1.10.287.130">
    <property type="match status" value="1"/>
</dbReference>
<evidence type="ECO:0000256" key="4">
    <source>
        <dbReference type="ARBA" id="ARBA00022679"/>
    </source>
</evidence>
<evidence type="ECO:0000256" key="1">
    <source>
        <dbReference type="ARBA" id="ARBA00000085"/>
    </source>
</evidence>
<dbReference type="EMBL" id="JBIACK010000011">
    <property type="protein sequence ID" value="MFE8702682.1"/>
    <property type="molecule type" value="Genomic_DNA"/>
</dbReference>
<keyword evidence="5" id="KW-0547">Nucleotide-binding</keyword>
<dbReference type="InterPro" id="IPR003594">
    <property type="entry name" value="HATPase_dom"/>
</dbReference>
<dbReference type="InterPro" id="IPR004358">
    <property type="entry name" value="Sig_transdc_His_kin-like_C"/>
</dbReference>
<dbReference type="SUPFAM" id="SSF55874">
    <property type="entry name" value="ATPase domain of HSP90 chaperone/DNA topoisomerase II/histidine kinase"/>
    <property type="match status" value="1"/>
</dbReference>
<dbReference type="InterPro" id="IPR036890">
    <property type="entry name" value="HATPase_C_sf"/>
</dbReference>
<dbReference type="SMART" id="SM00387">
    <property type="entry name" value="HATPase_c"/>
    <property type="match status" value="1"/>
</dbReference>
<name>A0ABW6KGH5_9BACI</name>
<evidence type="ECO:0000256" key="7">
    <source>
        <dbReference type="ARBA" id="ARBA00022840"/>
    </source>
</evidence>
<accession>A0ABW6KGH5</accession>
<protein>
    <recommendedName>
        <fullName evidence="2">histidine kinase</fullName>
        <ecNumber evidence="2">2.7.13.3</ecNumber>
    </recommendedName>
</protein>
<dbReference type="InterPro" id="IPR000014">
    <property type="entry name" value="PAS"/>
</dbReference>
<reference evidence="11 12" key="1">
    <citation type="submission" date="2024-08" db="EMBL/GenBank/DDBJ databases">
        <title>Two novel Cytobacillus novel species.</title>
        <authorList>
            <person name="Liu G."/>
        </authorList>
    </citation>
    <scope>NUCLEOTIDE SEQUENCE [LARGE SCALE GENOMIC DNA]</scope>
    <source>
        <strain evidence="11 12">FJAT-54145</strain>
    </source>
</reference>
<feature type="domain" description="PAS" evidence="10">
    <location>
        <begin position="81"/>
        <end position="138"/>
    </location>
</feature>
<proteinExistence type="predicted"/>
<dbReference type="InterPro" id="IPR035965">
    <property type="entry name" value="PAS-like_dom_sf"/>
</dbReference>
<feature type="domain" description="Histidine kinase" evidence="9">
    <location>
        <begin position="204"/>
        <end position="413"/>
    </location>
</feature>
<dbReference type="SUPFAM" id="SSF55785">
    <property type="entry name" value="PYP-like sensor domain (PAS domain)"/>
    <property type="match status" value="1"/>
</dbReference>
<dbReference type="SMART" id="SM00388">
    <property type="entry name" value="HisKA"/>
    <property type="match status" value="1"/>
</dbReference>
<dbReference type="CDD" id="cd00130">
    <property type="entry name" value="PAS"/>
    <property type="match status" value="1"/>
</dbReference>
<dbReference type="CDD" id="cd00082">
    <property type="entry name" value="HisKA"/>
    <property type="match status" value="1"/>
</dbReference>
<keyword evidence="8" id="KW-0902">Two-component regulatory system</keyword>
<dbReference type="InterPro" id="IPR005467">
    <property type="entry name" value="His_kinase_dom"/>
</dbReference>
<dbReference type="InterPro" id="IPR003661">
    <property type="entry name" value="HisK_dim/P_dom"/>
</dbReference>
<sequence length="416" mass="47256">MIEEQKFRNEIDELKRELDFYKGLVERLPLSFIYEDSTHGKKAVKEKKEDSVSIESISETVTNGKREFSFISEEKIPFEEIESFLNPILDLVPHHIVFINRHGQITLCNNQVAKDLKVDREEMIGKHIRELLHIPDHQINLLETLRTGKSIVDREVLDKNYGINNTRIIRNPDGSIERVMGAFQFLNTIKEAERQAIAGRIAAGIAHEIRNPLTTVRGYLQLLQSRVDKETAALFSSLLIPEIDRANKIITDFLRIAKPSKTTEEEIQVSEFVNDFLGNFLNSEALLYNVEMVYDISDSVANCSFIGDRDELFQVFINLFRNSLQAKSDRLLRIKICTRLVGRSIQITFSDNGKGIPSSILSHVFDPFFTTKDDGTGLGLSVSKKIIENHNGLMRVTSSDQGTSFIIDIPASIKGE</sequence>